<reference evidence="1 2" key="1">
    <citation type="submission" date="2018-05" db="EMBL/GenBank/DDBJ databases">
        <title>Genomic Encyclopedia of Type Strains, Phase IV (KMG-IV): sequencing the most valuable type-strain genomes for metagenomic binning, comparative biology and taxonomic classification.</title>
        <authorList>
            <person name="Goeker M."/>
        </authorList>
    </citation>
    <scope>NUCLEOTIDE SEQUENCE [LARGE SCALE GENOMIC DNA]</scope>
    <source>
        <strain evidence="1 2">DSM 100333</strain>
    </source>
</reference>
<protein>
    <submittedName>
        <fullName evidence="1">Uncharacterized protein</fullName>
    </submittedName>
</protein>
<dbReference type="AlphaFoldDB" id="A0A2U0UK08"/>
<keyword evidence="2" id="KW-1185">Reference proteome</keyword>
<accession>A0A2U0UK08</accession>
<evidence type="ECO:0000313" key="1">
    <source>
        <dbReference type="EMBL" id="PVX57948.1"/>
    </source>
</evidence>
<organism evidence="1 2">
    <name type="scientific">Hallella colorans</name>
    <dbReference type="NCBI Taxonomy" id="1703337"/>
    <lineage>
        <taxon>Bacteria</taxon>
        <taxon>Pseudomonadati</taxon>
        <taxon>Bacteroidota</taxon>
        <taxon>Bacteroidia</taxon>
        <taxon>Bacteroidales</taxon>
        <taxon>Prevotellaceae</taxon>
        <taxon>Hallella</taxon>
    </lineage>
</organism>
<dbReference type="Proteomes" id="UP000245870">
    <property type="component" value="Unassembled WGS sequence"/>
</dbReference>
<sequence length="61" mass="7069">MAKKRKYKIENRLDKTKIISQSLRKYHLFAIFVMSNNNTNINVYHANCHPASEPSVSHHSG</sequence>
<evidence type="ECO:0000313" key="2">
    <source>
        <dbReference type="Proteomes" id="UP000245870"/>
    </source>
</evidence>
<gene>
    <name evidence="1" type="ORF">C7379_10371</name>
</gene>
<dbReference type="EMBL" id="QENY01000003">
    <property type="protein sequence ID" value="PVX57948.1"/>
    <property type="molecule type" value="Genomic_DNA"/>
</dbReference>
<comment type="caution">
    <text evidence="1">The sequence shown here is derived from an EMBL/GenBank/DDBJ whole genome shotgun (WGS) entry which is preliminary data.</text>
</comment>
<proteinExistence type="predicted"/>
<name>A0A2U0UK08_9BACT</name>